<proteinExistence type="predicted"/>
<name>A0ABM4BP28_HYDVU</name>
<feature type="transmembrane region" description="Helical" evidence="6">
    <location>
        <begin position="114"/>
        <end position="138"/>
    </location>
</feature>
<dbReference type="InterPro" id="IPR003663">
    <property type="entry name" value="Sugar/inositol_transpt"/>
</dbReference>
<dbReference type="InterPro" id="IPR020846">
    <property type="entry name" value="MFS_dom"/>
</dbReference>
<protein>
    <submittedName>
        <fullName evidence="9">Facilitated trehalose transporter Tret1-like</fullName>
    </submittedName>
</protein>
<dbReference type="InterPro" id="IPR036259">
    <property type="entry name" value="MFS_trans_sf"/>
</dbReference>
<feature type="domain" description="Major facilitator superfamily (MFS) profile" evidence="7">
    <location>
        <begin position="1"/>
        <end position="203"/>
    </location>
</feature>
<accession>A0ABM4BP28</accession>
<feature type="transmembrane region" description="Helical" evidence="6">
    <location>
        <begin position="150"/>
        <end position="173"/>
    </location>
</feature>
<dbReference type="PRINTS" id="PR00171">
    <property type="entry name" value="SUGRTRNSPORT"/>
</dbReference>
<dbReference type="Pfam" id="PF00083">
    <property type="entry name" value="Sugar_tr"/>
    <property type="match status" value="1"/>
</dbReference>
<keyword evidence="3 6" id="KW-0812">Transmembrane</keyword>
<sequence length="225" mass="26565">MLMIFQQMCGINPLLFFGQRLFKKSGISFLIIPLYVTHLLSTVIMCFIVDKFGRRKLLMLGALGMLLCNSLLGVYLQLFIIPNYNEYYKNINLFDEDIRVLEPFNVKYDPKYSLLAFLCFFLFILCYSIGWGPLPYLFMSELFPPRLRGLSCSTVLIVNWVFSLIATASFFIPPLEVDIVTWIFCVFCLISIFFVYFFVPETKDKTLEEIEHYYQMNQQWLNYLF</sequence>
<dbReference type="Gene3D" id="1.20.1250.20">
    <property type="entry name" value="MFS general substrate transporter like domains"/>
    <property type="match status" value="1"/>
</dbReference>
<evidence type="ECO:0000259" key="7">
    <source>
        <dbReference type="PROSITE" id="PS50850"/>
    </source>
</evidence>
<dbReference type="PROSITE" id="PS50850">
    <property type="entry name" value="MFS"/>
    <property type="match status" value="1"/>
</dbReference>
<dbReference type="RefSeq" id="XP_065650860.1">
    <property type="nucleotide sequence ID" value="XM_065794788.1"/>
</dbReference>
<dbReference type="PANTHER" id="PTHR48020">
    <property type="entry name" value="PROTON MYO-INOSITOL COTRANSPORTER"/>
    <property type="match status" value="1"/>
</dbReference>
<dbReference type="InterPro" id="IPR005828">
    <property type="entry name" value="MFS_sugar_transport-like"/>
</dbReference>
<keyword evidence="4 6" id="KW-1133">Transmembrane helix</keyword>
<comment type="subcellular location">
    <subcellularLocation>
        <location evidence="1">Membrane</location>
        <topology evidence="1">Multi-pass membrane protein</topology>
    </subcellularLocation>
</comment>
<evidence type="ECO:0000256" key="5">
    <source>
        <dbReference type="ARBA" id="ARBA00023136"/>
    </source>
</evidence>
<feature type="transmembrane region" description="Helical" evidence="6">
    <location>
        <begin position="57"/>
        <end position="80"/>
    </location>
</feature>
<reference evidence="9" key="1">
    <citation type="submission" date="2025-08" db="UniProtKB">
        <authorList>
            <consortium name="RefSeq"/>
        </authorList>
    </citation>
    <scope>IDENTIFICATION</scope>
</reference>
<feature type="transmembrane region" description="Helical" evidence="6">
    <location>
        <begin position="179"/>
        <end position="199"/>
    </location>
</feature>
<evidence type="ECO:0000256" key="6">
    <source>
        <dbReference type="SAM" id="Phobius"/>
    </source>
</evidence>
<organism evidence="8 9">
    <name type="scientific">Hydra vulgaris</name>
    <name type="common">Hydra</name>
    <name type="synonym">Hydra attenuata</name>
    <dbReference type="NCBI Taxonomy" id="6087"/>
    <lineage>
        <taxon>Eukaryota</taxon>
        <taxon>Metazoa</taxon>
        <taxon>Cnidaria</taxon>
        <taxon>Hydrozoa</taxon>
        <taxon>Hydroidolina</taxon>
        <taxon>Anthoathecata</taxon>
        <taxon>Aplanulata</taxon>
        <taxon>Hydridae</taxon>
        <taxon>Hydra</taxon>
    </lineage>
</organism>
<gene>
    <name evidence="9" type="primary">LOC136079031</name>
</gene>
<keyword evidence="5 6" id="KW-0472">Membrane</keyword>
<evidence type="ECO:0000256" key="3">
    <source>
        <dbReference type="ARBA" id="ARBA00022692"/>
    </source>
</evidence>
<evidence type="ECO:0000256" key="4">
    <source>
        <dbReference type="ARBA" id="ARBA00022989"/>
    </source>
</evidence>
<evidence type="ECO:0000256" key="2">
    <source>
        <dbReference type="ARBA" id="ARBA00022448"/>
    </source>
</evidence>
<dbReference type="SUPFAM" id="SSF103473">
    <property type="entry name" value="MFS general substrate transporter"/>
    <property type="match status" value="1"/>
</dbReference>
<dbReference type="Proteomes" id="UP001652625">
    <property type="component" value="Chromosome 04"/>
</dbReference>
<feature type="transmembrane region" description="Helical" evidence="6">
    <location>
        <begin position="27"/>
        <end position="50"/>
    </location>
</feature>
<dbReference type="GeneID" id="136079031"/>
<dbReference type="InterPro" id="IPR050814">
    <property type="entry name" value="Myo-inositol_Transporter"/>
</dbReference>
<keyword evidence="8" id="KW-1185">Reference proteome</keyword>
<evidence type="ECO:0000313" key="9">
    <source>
        <dbReference type="RefSeq" id="XP_065650860.1"/>
    </source>
</evidence>
<evidence type="ECO:0000313" key="8">
    <source>
        <dbReference type="Proteomes" id="UP001652625"/>
    </source>
</evidence>
<dbReference type="PANTHER" id="PTHR48020:SF12">
    <property type="entry name" value="PROTON MYO-INOSITOL COTRANSPORTER"/>
    <property type="match status" value="1"/>
</dbReference>
<keyword evidence="2" id="KW-0813">Transport</keyword>
<evidence type="ECO:0000256" key="1">
    <source>
        <dbReference type="ARBA" id="ARBA00004141"/>
    </source>
</evidence>